<reference evidence="1 2" key="1">
    <citation type="submission" date="2024-01" db="EMBL/GenBank/DDBJ databases">
        <title>The genomes of 5 underutilized Papilionoideae crops provide insights into root nodulation and disease resistanc.</title>
        <authorList>
            <person name="Yuan L."/>
        </authorList>
    </citation>
    <scope>NUCLEOTIDE SEQUENCE [LARGE SCALE GENOMIC DNA]</scope>
    <source>
        <strain evidence="1">ZHUSHIDOU_FW_LH</strain>
        <tissue evidence="1">Leaf</tissue>
    </source>
</reference>
<sequence>MKINKEVIIKVYDDVCLVSLCLSLSLFSLFACNALTTWSLHLLEPTPTPPSPSPSLTLFLSISTLHNTTQHNLSLHSLFSSTSNISFFSFSISFNQKPLKFHSFYHSRIFCSSGPLIKYITLDPSGV</sequence>
<organism evidence="1 2">
    <name type="scientific">Crotalaria pallida</name>
    <name type="common">Smooth rattlebox</name>
    <name type="synonym">Crotalaria striata</name>
    <dbReference type="NCBI Taxonomy" id="3830"/>
    <lineage>
        <taxon>Eukaryota</taxon>
        <taxon>Viridiplantae</taxon>
        <taxon>Streptophyta</taxon>
        <taxon>Embryophyta</taxon>
        <taxon>Tracheophyta</taxon>
        <taxon>Spermatophyta</taxon>
        <taxon>Magnoliopsida</taxon>
        <taxon>eudicotyledons</taxon>
        <taxon>Gunneridae</taxon>
        <taxon>Pentapetalae</taxon>
        <taxon>rosids</taxon>
        <taxon>fabids</taxon>
        <taxon>Fabales</taxon>
        <taxon>Fabaceae</taxon>
        <taxon>Papilionoideae</taxon>
        <taxon>50 kb inversion clade</taxon>
        <taxon>genistoids sensu lato</taxon>
        <taxon>core genistoids</taxon>
        <taxon>Crotalarieae</taxon>
        <taxon>Crotalaria</taxon>
    </lineage>
</organism>
<protein>
    <submittedName>
        <fullName evidence="1">Uncharacterized protein</fullName>
    </submittedName>
</protein>
<comment type="caution">
    <text evidence="1">The sequence shown here is derived from an EMBL/GenBank/DDBJ whole genome shotgun (WGS) entry which is preliminary data.</text>
</comment>
<keyword evidence="2" id="KW-1185">Reference proteome</keyword>
<gene>
    <name evidence="1" type="ORF">RIF29_41072</name>
</gene>
<evidence type="ECO:0000313" key="2">
    <source>
        <dbReference type="Proteomes" id="UP001372338"/>
    </source>
</evidence>
<dbReference type="Proteomes" id="UP001372338">
    <property type="component" value="Unassembled WGS sequence"/>
</dbReference>
<evidence type="ECO:0000313" key="1">
    <source>
        <dbReference type="EMBL" id="KAK7246212.1"/>
    </source>
</evidence>
<name>A0AAN9HSA2_CROPI</name>
<proteinExistence type="predicted"/>
<accession>A0AAN9HSA2</accession>
<dbReference type="AlphaFoldDB" id="A0AAN9HSA2"/>
<dbReference type="EMBL" id="JAYWIO010000008">
    <property type="protein sequence ID" value="KAK7246212.1"/>
    <property type="molecule type" value="Genomic_DNA"/>
</dbReference>
<dbReference type="PROSITE" id="PS51257">
    <property type="entry name" value="PROKAR_LIPOPROTEIN"/>
    <property type="match status" value="1"/>
</dbReference>